<proteinExistence type="predicted"/>
<accession>A0A8S5LYB3</accession>
<evidence type="ECO:0000313" key="1">
    <source>
        <dbReference type="EMBL" id="DAD74787.1"/>
    </source>
</evidence>
<protein>
    <submittedName>
        <fullName evidence="1">Dna polymerase B</fullName>
    </submittedName>
</protein>
<organism evidence="1">
    <name type="scientific">Siphoviridae sp. ctZPw9</name>
    <dbReference type="NCBI Taxonomy" id="2826383"/>
    <lineage>
        <taxon>Viruses</taxon>
        <taxon>Duplodnaviria</taxon>
        <taxon>Heunggongvirae</taxon>
        <taxon>Uroviricota</taxon>
        <taxon>Caudoviricetes</taxon>
    </lineage>
</organism>
<name>A0A8S5LYB3_9CAUD</name>
<reference evidence="1" key="1">
    <citation type="journal article" date="2021" name="Proc. Natl. Acad. Sci. U.S.A.">
        <title>A Catalog of Tens of Thousands of Viruses from Human Metagenomes Reveals Hidden Associations with Chronic Diseases.</title>
        <authorList>
            <person name="Tisza M.J."/>
            <person name="Buck C.B."/>
        </authorList>
    </citation>
    <scope>NUCLEOTIDE SEQUENCE</scope>
    <source>
        <strain evidence="1">CtZPw9</strain>
    </source>
</reference>
<sequence>MGLGASCFCVFIVTHISGVAPYTNVIYCITKKPPKLKPRRQFRKGKRNRKDVPVNIIHHFDYQHSFTMIPNQILRDSRLSWGARGLMAFIVSQKPGYSLSRQELIEASPMGRMGVKSLIDELQELGYLEISQSREGGKFGSSIMVAKLPSVSHSEPLSGLPTAVEPSTVSLHTPLNTKVNNTYLPPIVPRDAEVAQVTEPLRADALAVCDELGTDSILEIKPDTQQHWRKADEVVQVSNASTPQKPQNALLSDFEVFWALVPRRVGKKAAERAWRAIERRGESQDAIDGMRAYAAAFAQSGTELKYVPHPSTWLNRRGWEDDLEAVFPSRKPQMTEWEQKAAQMGYDLSALKNAPQIAAQRFEENRKEITQWN</sequence>
<dbReference type="EMBL" id="BK014765">
    <property type="protein sequence ID" value="DAD74787.1"/>
    <property type="molecule type" value="Genomic_DNA"/>
</dbReference>